<accession>A0A5J4RX45</accession>
<reference evidence="1" key="1">
    <citation type="submission" date="2019-03" db="EMBL/GenBank/DDBJ databases">
        <title>Single cell metagenomics reveals metabolic interactions within the superorganism composed of flagellate Streblomastix strix and complex community of Bacteroidetes bacteria on its surface.</title>
        <authorList>
            <person name="Treitli S.C."/>
            <person name="Kolisko M."/>
            <person name="Husnik F."/>
            <person name="Keeling P."/>
            <person name="Hampl V."/>
        </authorList>
    </citation>
    <scope>NUCLEOTIDE SEQUENCE</scope>
    <source>
        <strain evidence="1">STM</strain>
    </source>
</reference>
<name>A0A5J4RX45_9ZZZZ</name>
<organism evidence="1">
    <name type="scientific">termite gut metagenome</name>
    <dbReference type="NCBI Taxonomy" id="433724"/>
    <lineage>
        <taxon>unclassified sequences</taxon>
        <taxon>metagenomes</taxon>
        <taxon>organismal metagenomes</taxon>
    </lineage>
</organism>
<gene>
    <name evidence="1" type="ORF">EZS27_014376</name>
</gene>
<evidence type="ECO:0000313" key="1">
    <source>
        <dbReference type="EMBL" id="KAA6337543.1"/>
    </source>
</evidence>
<dbReference type="AlphaFoldDB" id="A0A5J4RX45"/>
<dbReference type="EMBL" id="SNRY01000690">
    <property type="protein sequence ID" value="KAA6337543.1"/>
    <property type="molecule type" value="Genomic_DNA"/>
</dbReference>
<comment type="caution">
    <text evidence="1">The sequence shown here is derived from an EMBL/GenBank/DDBJ whole genome shotgun (WGS) entry which is preliminary data.</text>
</comment>
<sequence length="32" mass="3523">MTAIMCGIREVIPLGFEHHKEQQDSKGGVVLV</sequence>
<proteinExistence type="predicted"/>
<protein>
    <submittedName>
        <fullName evidence="1">Uncharacterized protein</fullName>
    </submittedName>
</protein>